<feature type="compositionally biased region" description="Basic and acidic residues" evidence="1">
    <location>
        <begin position="145"/>
        <end position="165"/>
    </location>
</feature>
<evidence type="ECO:0000313" key="4">
    <source>
        <dbReference type="Proteomes" id="UP001596414"/>
    </source>
</evidence>
<reference evidence="3 4" key="1">
    <citation type="journal article" date="2014" name="Int. J. Syst. Evol. Microbiol.">
        <title>Complete genome sequence of Corynebacterium casei LMG S-19264T (=DSM 44701T), isolated from a smear-ripened cheese.</title>
        <authorList>
            <consortium name="US DOE Joint Genome Institute (JGI-PGF)"/>
            <person name="Walter F."/>
            <person name="Albersmeier A."/>
            <person name="Kalinowski J."/>
            <person name="Ruckert C."/>
        </authorList>
    </citation>
    <scope>NUCLEOTIDE SEQUENCE [LARGE SCALE GENOMIC DNA]</scope>
    <source>
        <strain evidence="3 4">CGMCC 4.7215</strain>
    </source>
</reference>
<accession>A0ABD5X6G5</accession>
<feature type="region of interest" description="Disordered" evidence="1">
    <location>
        <begin position="85"/>
        <end position="251"/>
    </location>
</feature>
<name>A0ABD5X6G5_9EURY</name>
<dbReference type="InterPro" id="IPR055734">
    <property type="entry name" value="DUF7310"/>
</dbReference>
<evidence type="ECO:0000313" key="3">
    <source>
        <dbReference type="EMBL" id="MFC7125164.1"/>
    </source>
</evidence>
<evidence type="ECO:0000259" key="2">
    <source>
        <dbReference type="Pfam" id="PF23991"/>
    </source>
</evidence>
<feature type="compositionally biased region" description="Basic and acidic residues" evidence="1">
    <location>
        <begin position="125"/>
        <end position="136"/>
    </location>
</feature>
<dbReference type="AlphaFoldDB" id="A0ABD5X6G5"/>
<protein>
    <recommendedName>
        <fullName evidence="2">DUF7310 domain-containing protein</fullName>
    </recommendedName>
</protein>
<dbReference type="RefSeq" id="WP_267636164.1">
    <property type="nucleotide sequence ID" value="NZ_JAODIY010000004.1"/>
</dbReference>
<proteinExistence type="predicted"/>
<feature type="compositionally biased region" description="Acidic residues" evidence="1">
    <location>
        <begin position="228"/>
        <end position="239"/>
    </location>
</feature>
<feature type="compositionally biased region" description="Basic and acidic residues" evidence="1">
    <location>
        <begin position="172"/>
        <end position="183"/>
    </location>
</feature>
<dbReference type="Pfam" id="PF23991">
    <property type="entry name" value="DUF7310"/>
    <property type="match status" value="1"/>
</dbReference>
<feature type="domain" description="DUF7310" evidence="2">
    <location>
        <begin position="5"/>
        <end position="87"/>
    </location>
</feature>
<dbReference type="Proteomes" id="UP001596414">
    <property type="component" value="Unassembled WGS sequence"/>
</dbReference>
<organism evidence="3 4">
    <name type="scientific">Halovenus rubra</name>
    <dbReference type="NCBI Taxonomy" id="869890"/>
    <lineage>
        <taxon>Archaea</taxon>
        <taxon>Methanobacteriati</taxon>
        <taxon>Methanobacteriota</taxon>
        <taxon>Stenosarchaea group</taxon>
        <taxon>Halobacteria</taxon>
        <taxon>Halobacteriales</taxon>
        <taxon>Haloarculaceae</taxon>
        <taxon>Halovenus</taxon>
    </lineage>
</organism>
<comment type="caution">
    <text evidence="3">The sequence shown here is derived from an EMBL/GenBank/DDBJ whole genome shotgun (WGS) entry which is preliminary data.</text>
</comment>
<feature type="compositionally biased region" description="Basic and acidic residues" evidence="1">
    <location>
        <begin position="192"/>
        <end position="214"/>
    </location>
</feature>
<gene>
    <name evidence="3" type="ORF">ACFQJ7_03805</name>
</gene>
<dbReference type="EMBL" id="JBHSZQ010000004">
    <property type="protein sequence ID" value="MFC7125164.1"/>
    <property type="molecule type" value="Genomic_DNA"/>
</dbReference>
<evidence type="ECO:0000256" key="1">
    <source>
        <dbReference type="SAM" id="MobiDB-lite"/>
    </source>
</evidence>
<sequence>MDDALTERVEAVERAVTDGEYDLSGLADEGEIRDRVSQLEEQQNELKEQVAELKAATQALRGYVGNIRAVNEEVENRAETALAKVESLESTVAPDDETETNTHKGNSGWLADGSEQNGSRHARRQPADIEETHPTDQHNAGNRHSRPESRSHAPHTDSGNQRRPEAGNGQTDTKRSEQIETNHCHVCGRGEPTSDHGTAESSIDKSETEGHKTGNEPFENTTTRQLNEEDPLVSEETNADEGTLSRFRQLL</sequence>